<protein>
    <recommendedName>
        <fullName evidence="8">Gustatory receptor</fullName>
    </recommendedName>
</protein>
<dbReference type="GO" id="GO:0007635">
    <property type="term" value="P:chemosensory behavior"/>
    <property type="evidence" value="ECO:0007669"/>
    <property type="project" value="TreeGrafter"/>
</dbReference>
<dbReference type="GO" id="GO:0030424">
    <property type="term" value="C:axon"/>
    <property type="evidence" value="ECO:0007669"/>
    <property type="project" value="TreeGrafter"/>
</dbReference>
<feature type="transmembrane region" description="Helical" evidence="8">
    <location>
        <begin position="393"/>
        <end position="409"/>
    </location>
</feature>
<reference evidence="9 10" key="1">
    <citation type="submission" date="2016-03" db="EMBL/GenBank/DDBJ databases">
        <title>Cyphomyrmex costatus WGS genome.</title>
        <authorList>
            <person name="Nygaard S."/>
            <person name="Hu H."/>
            <person name="Boomsma J."/>
            <person name="Zhang G."/>
        </authorList>
    </citation>
    <scope>NUCLEOTIDE SEQUENCE [LARGE SCALE GENOMIC DNA]</scope>
    <source>
        <strain evidence="9">MS0001</strain>
        <tissue evidence="9">Whole body</tissue>
    </source>
</reference>
<evidence type="ECO:0000256" key="8">
    <source>
        <dbReference type="RuleBase" id="RU363108"/>
    </source>
</evidence>
<dbReference type="GO" id="GO:0030425">
    <property type="term" value="C:dendrite"/>
    <property type="evidence" value="ECO:0007669"/>
    <property type="project" value="TreeGrafter"/>
</dbReference>
<feature type="transmembrane region" description="Helical" evidence="8">
    <location>
        <begin position="239"/>
        <end position="264"/>
    </location>
</feature>
<dbReference type="PANTHER" id="PTHR21143">
    <property type="entry name" value="INVERTEBRATE GUSTATORY RECEPTOR"/>
    <property type="match status" value="1"/>
</dbReference>
<accession>A0A195CSS5</accession>
<dbReference type="GO" id="GO:0007165">
    <property type="term" value="P:signal transduction"/>
    <property type="evidence" value="ECO:0007669"/>
    <property type="project" value="UniProtKB-KW"/>
</dbReference>
<dbReference type="GO" id="GO:0050909">
    <property type="term" value="P:sensory perception of taste"/>
    <property type="evidence" value="ECO:0007669"/>
    <property type="project" value="InterPro"/>
</dbReference>
<dbReference type="Pfam" id="PF08395">
    <property type="entry name" value="7tm_7"/>
    <property type="match status" value="1"/>
</dbReference>
<feature type="transmembrane region" description="Helical" evidence="8">
    <location>
        <begin position="85"/>
        <end position="103"/>
    </location>
</feature>
<dbReference type="PANTHER" id="PTHR21143:SF133">
    <property type="entry name" value="GUSTATORY AND PHEROMONE RECEPTOR 32A-RELATED"/>
    <property type="match status" value="1"/>
</dbReference>
<dbReference type="AlphaFoldDB" id="A0A195CSS5"/>
<keyword evidence="5 8" id="KW-0472">Membrane</keyword>
<feature type="transmembrane region" description="Helical" evidence="8">
    <location>
        <begin position="16"/>
        <end position="34"/>
    </location>
</feature>
<gene>
    <name evidence="9" type="ORF">ALC62_05442</name>
</gene>
<evidence type="ECO:0000256" key="2">
    <source>
        <dbReference type="ARBA" id="ARBA00022475"/>
    </source>
</evidence>
<evidence type="ECO:0000256" key="3">
    <source>
        <dbReference type="ARBA" id="ARBA00022692"/>
    </source>
</evidence>
<feature type="transmembrane region" description="Helical" evidence="8">
    <location>
        <begin position="370"/>
        <end position="387"/>
    </location>
</feature>
<comment type="subcellular location">
    <subcellularLocation>
        <location evidence="1 8">Cell membrane</location>
        <topology evidence="1 8">Multi-pass membrane protein</topology>
    </subcellularLocation>
</comment>
<comment type="function">
    <text evidence="8">Gustatory receptor which mediates acceptance or avoidance behavior, depending on its substrates.</text>
</comment>
<organism evidence="9 10">
    <name type="scientific">Cyphomyrmex costatus</name>
    <dbReference type="NCBI Taxonomy" id="456900"/>
    <lineage>
        <taxon>Eukaryota</taxon>
        <taxon>Metazoa</taxon>
        <taxon>Ecdysozoa</taxon>
        <taxon>Arthropoda</taxon>
        <taxon>Hexapoda</taxon>
        <taxon>Insecta</taxon>
        <taxon>Pterygota</taxon>
        <taxon>Neoptera</taxon>
        <taxon>Endopterygota</taxon>
        <taxon>Hymenoptera</taxon>
        <taxon>Apocrita</taxon>
        <taxon>Aculeata</taxon>
        <taxon>Formicoidea</taxon>
        <taxon>Formicidae</taxon>
        <taxon>Myrmicinae</taxon>
        <taxon>Cyphomyrmex</taxon>
    </lineage>
</organism>
<feature type="transmembrane region" description="Helical" evidence="8">
    <location>
        <begin position="136"/>
        <end position="153"/>
    </location>
</feature>
<sequence>MRKKRSLFNATDFQTLMYPCFIFCRILGLFPYKVNNSTFETSKPCYILSITITCIFCVCDLILLTYNQNFTKINFETATMSIEAYYFYALSAFLSIVTLFLSNPRMRLLQTIMDISSRLSPKSYKKLSRLIHTKDIFGSIYLMSVMSIFVYITRTDILNVIFSTYATLSSFQMDMLYINCVCVLKACFKDINNNLQHMQEFIINSELRTPVVLYYKQRNSFLIMKLKILKKQHMMISNAVQILNTIFWVQLLASMTITFCQINLELYYLIQWHDGLVISLNGQISEIIILSIIYYIVKLALTVWACETGKNQAQEIRTTIHDVLNRTRDEQIKEELQSFSLQMLHCKNTFSAKGFNVDATFLATVSNRSFPLIIEIYLVCNYFILLSDGGYNYYIYINFVTILYHVSFLR</sequence>
<keyword evidence="3 8" id="KW-0812">Transmembrane</keyword>
<keyword evidence="6 8" id="KW-0675">Receptor</keyword>
<dbReference type="EMBL" id="KQ977305">
    <property type="protein sequence ID" value="KYN03746.1"/>
    <property type="molecule type" value="Genomic_DNA"/>
</dbReference>
<comment type="caution">
    <text evidence="8">Lacks conserved residue(s) required for the propagation of feature annotation.</text>
</comment>
<dbReference type="GO" id="GO:0008049">
    <property type="term" value="P:male courtship behavior"/>
    <property type="evidence" value="ECO:0007669"/>
    <property type="project" value="TreeGrafter"/>
</dbReference>
<dbReference type="GO" id="GO:0005886">
    <property type="term" value="C:plasma membrane"/>
    <property type="evidence" value="ECO:0007669"/>
    <property type="project" value="UniProtKB-SubCell"/>
</dbReference>
<keyword evidence="4 8" id="KW-1133">Transmembrane helix</keyword>
<dbReference type="GO" id="GO:0043025">
    <property type="term" value="C:neuronal cell body"/>
    <property type="evidence" value="ECO:0007669"/>
    <property type="project" value="TreeGrafter"/>
</dbReference>
<keyword evidence="7 8" id="KW-0807">Transducer</keyword>
<evidence type="ECO:0000256" key="1">
    <source>
        <dbReference type="ARBA" id="ARBA00004651"/>
    </source>
</evidence>
<feature type="transmembrane region" description="Helical" evidence="8">
    <location>
        <begin position="46"/>
        <end position="65"/>
    </location>
</feature>
<dbReference type="Proteomes" id="UP000078542">
    <property type="component" value="Unassembled WGS sequence"/>
</dbReference>
<keyword evidence="10" id="KW-1185">Reference proteome</keyword>
<comment type="similarity">
    <text evidence="8">Belongs to the insect chemoreceptor superfamily. Gustatory receptor (GR) family.</text>
</comment>
<evidence type="ECO:0000313" key="10">
    <source>
        <dbReference type="Proteomes" id="UP000078542"/>
    </source>
</evidence>
<evidence type="ECO:0000256" key="4">
    <source>
        <dbReference type="ARBA" id="ARBA00022989"/>
    </source>
</evidence>
<evidence type="ECO:0000313" key="9">
    <source>
        <dbReference type="EMBL" id="KYN03746.1"/>
    </source>
</evidence>
<feature type="transmembrane region" description="Helical" evidence="8">
    <location>
        <begin position="284"/>
        <end position="306"/>
    </location>
</feature>
<proteinExistence type="inferred from homology"/>
<name>A0A195CSS5_9HYME</name>
<evidence type="ECO:0000256" key="7">
    <source>
        <dbReference type="ARBA" id="ARBA00023224"/>
    </source>
</evidence>
<evidence type="ECO:0000256" key="6">
    <source>
        <dbReference type="ARBA" id="ARBA00023170"/>
    </source>
</evidence>
<keyword evidence="2 8" id="KW-1003">Cell membrane</keyword>
<feature type="transmembrane region" description="Helical" evidence="8">
    <location>
        <begin position="165"/>
        <end position="188"/>
    </location>
</feature>
<dbReference type="STRING" id="456900.A0A195CSS5"/>
<evidence type="ECO:0000256" key="5">
    <source>
        <dbReference type="ARBA" id="ARBA00023136"/>
    </source>
</evidence>
<dbReference type="InterPro" id="IPR013604">
    <property type="entry name" value="7TM_chemorcpt"/>
</dbReference>